<reference evidence="7 8" key="1">
    <citation type="submission" date="2016-03" db="EMBL/GenBank/DDBJ databases">
        <authorList>
            <person name="Sant'Anna F.H."/>
            <person name="Ambrosini A."/>
            <person name="Souza R."/>
            <person name="Bach E."/>
            <person name="Fernandes G."/>
            <person name="Balsanelli E."/>
            <person name="Baura V.A."/>
            <person name="Souza E.M."/>
            <person name="Passaglia L."/>
        </authorList>
    </citation>
    <scope>NUCLEOTIDE SEQUENCE [LARGE SCALE GENOMIC DNA]</scope>
    <source>
        <strain evidence="7 8">P26E</strain>
    </source>
</reference>
<evidence type="ECO:0000256" key="3">
    <source>
        <dbReference type="ARBA" id="ARBA00023315"/>
    </source>
</evidence>
<dbReference type="PANTHER" id="PTHR42681">
    <property type="entry name" value="MALONYL-COA-ACYL CARRIER PROTEIN TRANSACYLASE, MITOCHONDRIAL"/>
    <property type="match status" value="1"/>
</dbReference>
<gene>
    <name evidence="7" type="ORF">A3844_28675</name>
</gene>
<dbReference type="InterPro" id="IPR014043">
    <property type="entry name" value="Acyl_transferase_dom"/>
</dbReference>
<feature type="domain" description="Malonyl-CoA:ACP transacylase (MAT)" evidence="6">
    <location>
        <begin position="4"/>
        <end position="309"/>
    </location>
</feature>
<evidence type="ECO:0000256" key="1">
    <source>
        <dbReference type="ARBA" id="ARBA00013258"/>
    </source>
</evidence>
<dbReference type="InterPro" id="IPR016036">
    <property type="entry name" value="Malonyl_transacylase_ACP-bd"/>
</dbReference>
<keyword evidence="8" id="KW-1185">Reference proteome</keyword>
<comment type="caution">
    <text evidence="7">The sequence shown here is derived from an EMBL/GenBank/DDBJ whole genome shotgun (WGS) entry which is preliminary data.</text>
</comment>
<evidence type="ECO:0000313" key="7">
    <source>
        <dbReference type="EMBL" id="OKP79504.1"/>
    </source>
</evidence>
<dbReference type="SMART" id="SM00827">
    <property type="entry name" value="PKS_AT"/>
    <property type="match status" value="1"/>
</dbReference>
<evidence type="ECO:0000256" key="5">
    <source>
        <dbReference type="SAM" id="Coils"/>
    </source>
</evidence>
<keyword evidence="2" id="KW-0808">Transferase</keyword>
<protein>
    <recommendedName>
        <fullName evidence="1">[acyl-carrier-protein] S-malonyltransferase</fullName>
        <ecNumber evidence="1">2.3.1.39</ecNumber>
    </recommendedName>
</protein>
<dbReference type="Proteomes" id="UP000186058">
    <property type="component" value="Unassembled WGS sequence"/>
</dbReference>
<dbReference type="EMBL" id="LVWI01000092">
    <property type="protein sequence ID" value="OKP79504.1"/>
    <property type="molecule type" value="Genomic_DNA"/>
</dbReference>
<name>A0ABX3EIX8_9BACL</name>
<dbReference type="Gene3D" id="3.40.366.10">
    <property type="entry name" value="Malonyl-Coenzyme A Acyl Carrier Protein, domain 2"/>
    <property type="match status" value="1"/>
</dbReference>
<sequence>MRRVFEEASEVLKYDLKRICFEGETEQLADTRITQPAIVTLSVAAYQIFVNEVGITPAYYAGHSLGEYSALCCAGVIRFDDMLRLVQVRGQLMYEAVEAGTGLMQAIRGVGITSIYEACEEVSDESGLVTVANVNSNNQVVISGHRSAVIKVSERLQQQFARASAISLQVGAPFHSPLMVRAAQTFRKEFDKYTLYSTDKLVISNLTGLPYRRSSELKTALASQISATVQWKASMDFFTRQGIDRFVELGPGTTLRNLFKNTDNDLRCYAFDDPGDLAELKRMKWAPLMPSQVISWCLATAVATPNRGQQSEQSLTAITNMYKRLQTLKKRSEKIENAQEEMIEAITVIKQMMMEKGLAASVQCDIFDKLMQETTDPGWV</sequence>
<keyword evidence="5" id="KW-0175">Coiled coil</keyword>
<evidence type="ECO:0000256" key="4">
    <source>
        <dbReference type="ARBA" id="ARBA00048462"/>
    </source>
</evidence>
<dbReference type="InterPro" id="IPR016035">
    <property type="entry name" value="Acyl_Trfase/lysoPLipase"/>
</dbReference>
<proteinExistence type="predicted"/>
<comment type="catalytic activity">
    <reaction evidence="4">
        <text>holo-[ACP] + malonyl-CoA = malonyl-[ACP] + CoA</text>
        <dbReference type="Rhea" id="RHEA:41792"/>
        <dbReference type="Rhea" id="RHEA-COMP:9623"/>
        <dbReference type="Rhea" id="RHEA-COMP:9685"/>
        <dbReference type="ChEBI" id="CHEBI:57287"/>
        <dbReference type="ChEBI" id="CHEBI:57384"/>
        <dbReference type="ChEBI" id="CHEBI:64479"/>
        <dbReference type="ChEBI" id="CHEBI:78449"/>
        <dbReference type="EC" id="2.3.1.39"/>
    </reaction>
</comment>
<accession>A0ABX3EIX8</accession>
<dbReference type="InterPro" id="IPR050858">
    <property type="entry name" value="Mal-CoA-ACP_Trans/PKS_FabD"/>
</dbReference>
<evidence type="ECO:0000259" key="6">
    <source>
        <dbReference type="SMART" id="SM00827"/>
    </source>
</evidence>
<feature type="coiled-coil region" evidence="5">
    <location>
        <begin position="318"/>
        <end position="355"/>
    </location>
</feature>
<dbReference type="SUPFAM" id="SSF52151">
    <property type="entry name" value="FabD/lysophospholipase-like"/>
    <property type="match status" value="1"/>
</dbReference>
<dbReference type="EC" id="2.3.1.39" evidence="1"/>
<dbReference type="Gene3D" id="3.30.70.250">
    <property type="entry name" value="Malonyl-CoA ACP transacylase, ACP-binding"/>
    <property type="match status" value="1"/>
</dbReference>
<organism evidence="7 8">
    <name type="scientific">Paenibacillus helianthi</name>
    <dbReference type="NCBI Taxonomy" id="1349432"/>
    <lineage>
        <taxon>Bacteria</taxon>
        <taxon>Bacillati</taxon>
        <taxon>Bacillota</taxon>
        <taxon>Bacilli</taxon>
        <taxon>Bacillales</taxon>
        <taxon>Paenibacillaceae</taxon>
        <taxon>Paenibacillus</taxon>
    </lineage>
</organism>
<dbReference type="SUPFAM" id="SSF55048">
    <property type="entry name" value="Probable ACP-binding domain of malonyl-CoA ACP transacylase"/>
    <property type="match status" value="1"/>
</dbReference>
<dbReference type="Pfam" id="PF00698">
    <property type="entry name" value="Acyl_transf_1"/>
    <property type="match status" value="1"/>
</dbReference>
<dbReference type="InterPro" id="IPR001227">
    <property type="entry name" value="Ac_transferase_dom_sf"/>
</dbReference>
<dbReference type="PANTHER" id="PTHR42681:SF1">
    <property type="entry name" value="MALONYL-COA-ACYL CARRIER PROTEIN TRANSACYLASE, MITOCHONDRIAL"/>
    <property type="match status" value="1"/>
</dbReference>
<evidence type="ECO:0000256" key="2">
    <source>
        <dbReference type="ARBA" id="ARBA00022679"/>
    </source>
</evidence>
<evidence type="ECO:0000313" key="8">
    <source>
        <dbReference type="Proteomes" id="UP000186058"/>
    </source>
</evidence>
<keyword evidence="3" id="KW-0012">Acyltransferase</keyword>